<dbReference type="GO" id="GO:0000729">
    <property type="term" value="P:DNA double-strand break processing"/>
    <property type="evidence" value="ECO:0007669"/>
    <property type="project" value="TreeGrafter"/>
</dbReference>
<name>A0A154PL43_DUFNO</name>
<dbReference type="GO" id="GO:0046975">
    <property type="term" value="F:histone H3K36 methyltransferase activity"/>
    <property type="evidence" value="ECO:0007669"/>
    <property type="project" value="TreeGrafter"/>
</dbReference>
<dbReference type="GO" id="GO:0000793">
    <property type="term" value="C:condensed chromosome"/>
    <property type="evidence" value="ECO:0007669"/>
    <property type="project" value="TreeGrafter"/>
</dbReference>
<dbReference type="InterPro" id="IPR036397">
    <property type="entry name" value="RNaseH_sf"/>
</dbReference>
<dbReference type="STRING" id="178035.A0A154PL43"/>
<dbReference type="GO" id="GO:0015074">
    <property type="term" value="P:DNA integration"/>
    <property type="evidence" value="ECO:0007669"/>
    <property type="project" value="TreeGrafter"/>
</dbReference>
<dbReference type="AlphaFoldDB" id="A0A154PL43"/>
<keyword evidence="1" id="KW-0808">Transferase</keyword>
<dbReference type="GO" id="GO:0003690">
    <property type="term" value="F:double-stranded DNA binding"/>
    <property type="evidence" value="ECO:0007669"/>
    <property type="project" value="TreeGrafter"/>
</dbReference>
<dbReference type="GO" id="GO:0006303">
    <property type="term" value="P:double-strand break repair via nonhomologous end joining"/>
    <property type="evidence" value="ECO:0007669"/>
    <property type="project" value="TreeGrafter"/>
</dbReference>
<dbReference type="GO" id="GO:0035861">
    <property type="term" value="C:site of double-strand break"/>
    <property type="evidence" value="ECO:0007669"/>
    <property type="project" value="TreeGrafter"/>
</dbReference>
<organism evidence="1 2">
    <name type="scientific">Dufourea novaeangliae</name>
    <name type="common">Sweat bee</name>
    <dbReference type="NCBI Taxonomy" id="178035"/>
    <lineage>
        <taxon>Eukaryota</taxon>
        <taxon>Metazoa</taxon>
        <taxon>Ecdysozoa</taxon>
        <taxon>Arthropoda</taxon>
        <taxon>Hexapoda</taxon>
        <taxon>Insecta</taxon>
        <taxon>Pterygota</taxon>
        <taxon>Neoptera</taxon>
        <taxon>Endopterygota</taxon>
        <taxon>Hymenoptera</taxon>
        <taxon>Apocrita</taxon>
        <taxon>Aculeata</taxon>
        <taxon>Apoidea</taxon>
        <taxon>Anthophila</taxon>
        <taxon>Halictidae</taxon>
        <taxon>Rophitinae</taxon>
        <taxon>Dufourea</taxon>
    </lineage>
</organism>
<dbReference type="GO" id="GO:0000014">
    <property type="term" value="F:single-stranded DNA endodeoxyribonuclease activity"/>
    <property type="evidence" value="ECO:0007669"/>
    <property type="project" value="TreeGrafter"/>
</dbReference>
<dbReference type="GO" id="GO:0044547">
    <property type="term" value="F:DNA topoisomerase binding"/>
    <property type="evidence" value="ECO:0007669"/>
    <property type="project" value="TreeGrafter"/>
</dbReference>
<dbReference type="GO" id="GO:0003697">
    <property type="term" value="F:single-stranded DNA binding"/>
    <property type="evidence" value="ECO:0007669"/>
    <property type="project" value="TreeGrafter"/>
</dbReference>
<accession>A0A154PL43</accession>
<keyword evidence="1" id="KW-0489">Methyltransferase</keyword>
<dbReference type="OrthoDB" id="10032414at2759"/>
<evidence type="ECO:0000313" key="2">
    <source>
        <dbReference type="Proteomes" id="UP000076502"/>
    </source>
</evidence>
<dbReference type="GO" id="GO:0032259">
    <property type="term" value="P:methylation"/>
    <property type="evidence" value="ECO:0007669"/>
    <property type="project" value="UniProtKB-KW"/>
</dbReference>
<dbReference type="GO" id="GO:0005634">
    <property type="term" value="C:nucleus"/>
    <property type="evidence" value="ECO:0007669"/>
    <property type="project" value="TreeGrafter"/>
</dbReference>
<dbReference type="PANTHER" id="PTHR46060">
    <property type="entry name" value="MARINER MOS1 TRANSPOSASE-LIKE PROTEIN"/>
    <property type="match status" value="1"/>
</dbReference>
<dbReference type="GO" id="GO:0044774">
    <property type="term" value="P:mitotic DNA integrity checkpoint signaling"/>
    <property type="evidence" value="ECO:0007669"/>
    <property type="project" value="TreeGrafter"/>
</dbReference>
<dbReference type="PANTHER" id="PTHR46060:SF2">
    <property type="entry name" value="HISTONE-LYSINE N-METHYLTRANSFERASE SETMAR"/>
    <property type="match status" value="1"/>
</dbReference>
<dbReference type="GO" id="GO:0031297">
    <property type="term" value="P:replication fork processing"/>
    <property type="evidence" value="ECO:0007669"/>
    <property type="project" value="TreeGrafter"/>
</dbReference>
<dbReference type="GO" id="GO:0042800">
    <property type="term" value="F:histone H3K4 methyltransferase activity"/>
    <property type="evidence" value="ECO:0007669"/>
    <property type="project" value="TreeGrafter"/>
</dbReference>
<dbReference type="EMBL" id="KQ434936">
    <property type="protein sequence ID" value="KZC12008.1"/>
    <property type="molecule type" value="Genomic_DNA"/>
</dbReference>
<dbReference type="Proteomes" id="UP000076502">
    <property type="component" value="Unassembled WGS sequence"/>
</dbReference>
<protein>
    <submittedName>
        <fullName evidence="1">Histone-lysine N-methyltransferase SETMAR</fullName>
    </submittedName>
</protein>
<proteinExistence type="predicted"/>
<evidence type="ECO:0000313" key="1">
    <source>
        <dbReference type="EMBL" id="KZC12008.1"/>
    </source>
</evidence>
<dbReference type="InterPro" id="IPR052709">
    <property type="entry name" value="Transposase-MT_Hybrid"/>
</dbReference>
<reference evidence="1 2" key="1">
    <citation type="submission" date="2015-07" db="EMBL/GenBank/DDBJ databases">
        <title>The genome of Dufourea novaeangliae.</title>
        <authorList>
            <person name="Pan H."/>
            <person name="Kapheim K."/>
        </authorList>
    </citation>
    <scope>NUCLEOTIDE SEQUENCE [LARGE SCALE GENOMIC DNA]</scope>
    <source>
        <strain evidence="1">0120121106</strain>
        <tissue evidence="1">Whole body</tissue>
    </source>
</reference>
<sequence>MFLYVNARPHTSLVTRQKLLELGWDVLPHPVYSPDMVPSDYHLFRSLQNSLTGKTLDSNKGVINHLIKKGGKMCWNKMISI</sequence>
<dbReference type="Gene3D" id="3.30.420.10">
    <property type="entry name" value="Ribonuclease H-like superfamily/Ribonuclease H"/>
    <property type="match status" value="1"/>
</dbReference>
<gene>
    <name evidence="1" type="ORF">WN55_03513</name>
</gene>
<keyword evidence="2" id="KW-1185">Reference proteome</keyword>